<dbReference type="Proteomes" id="UP000298493">
    <property type="component" value="Unassembled WGS sequence"/>
</dbReference>
<comment type="caution">
    <text evidence="1">The sequence shown here is derived from an EMBL/GenBank/DDBJ whole genome shotgun (WGS) entry which is preliminary data.</text>
</comment>
<name>A0A4Z1P8X6_9PEZI</name>
<accession>A0A4Z1P8X6</accession>
<sequence>MGLDPWIVRKFERMGDVELQDLESDNGTTKCDTINKDRETGREKPASAIQSCLNIVLVFIGEKLIKAGFENRDELVSDSIVEQIG</sequence>
<evidence type="ECO:0000313" key="2">
    <source>
        <dbReference type="Proteomes" id="UP000298493"/>
    </source>
</evidence>
<gene>
    <name evidence="1" type="ORF">E6O75_ATG10440</name>
</gene>
<keyword evidence="2" id="KW-1185">Reference proteome</keyword>
<proteinExistence type="predicted"/>
<dbReference type="AlphaFoldDB" id="A0A4Z1P8X6"/>
<dbReference type="EMBL" id="SNSC02000015">
    <property type="protein sequence ID" value="TID17795.1"/>
    <property type="molecule type" value="Genomic_DNA"/>
</dbReference>
<reference evidence="1 2" key="1">
    <citation type="submission" date="2019-04" db="EMBL/GenBank/DDBJ databases">
        <title>High contiguity whole genome sequence and gene annotation resource for two Venturia nashicola isolates.</title>
        <authorList>
            <person name="Prokchorchik M."/>
            <person name="Won K."/>
            <person name="Lee Y."/>
            <person name="Choi E.D."/>
            <person name="Segonzac C."/>
            <person name="Sohn K.H."/>
        </authorList>
    </citation>
    <scope>NUCLEOTIDE SEQUENCE [LARGE SCALE GENOMIC DNA]</scope>
    <source>
        <strain evidence="1 2">PRI2</strain>
    </source>
</reference>
<organism evidence="1 2">
    <name type="scientific">Venturia nashicola</name>
    <dbReference type="NCBI Taxonomy" id="86259"/>
    <lineage>
        <taxon>Eukaryota</taxon>
        <taxon>Fungi</taxon>
        <taxon>Dikarya</taxon>
        <taxon>Ascomycota</taxon>
        <taxon>Pezizomycotina</taxon>
        <taxon>Dothideomycetes</taxon>
        <taxon>Pleosporomycetidae</taxon>
        <taxon>Venturiales</taxon>
        <taxon>Venturiaceae</taxon>
        <taxon>Venturia</taxon>
    </lineage>
</organism>
<protein>
    <submittedName>
        <fullName evidence="1">Uncharacterized protein</fullName>
    </submittedName>
</protein>
<evidence type="ECO:0000313" key="1">
    <source>
        <dbReference type="EMBL" id="TID17795.1"/>
    </source>
</evidence>